<name>A0ABM4WXC0_COFAR</name>
<evidence type="ECO:0000313" key="2">
    <source>
        <dbReference type="RefSeq" id="XP_071936438.1"/>
    </source>
</evidence>
<gene>
    <name evidence="2" type="primary">LOC113732389</name>
</gene>
<evidence type="ECO:0000313" key="1">
    <source>
        <dbReference type="Proteomes" id="UP001652660"/>
    </source>
</evidence>
<keyword evidence="1" id="KW-1185">Reference proteome</keyword>
<organism evidence="1 2">
    <name type="scientific">Coffea arabica</name>
    <name type="common">Arabian coffee</name>
    <dbReference type="NCBI Taxonomy" id="13443"/>
    <lineage>
        <taxon>Eukaryota</taxon>
        <taxon>Viridiplantae</taxon>
        <taxon>Streptophyta</taxon>
        <taxon>Embryophyta</taxon>
        <taxon>Tracheophyta</taxon>
        <taxon>Spermatophyta</taxon>
        <taxon>Magnoliopsida</taxon>
        <taxon>eudicotyledons</taxon>
        <taxon>Gunneridae</taxon>
        <taxon>Pentapetalae</taxon>
        <taxon>asterids</taxon>
        <taxon>lamiids</taxon>
        <taxon>Gentianales</taxon>
        <taxon>Rubiaceae</taxon>
        <taxon>Ixoroideae</taxon>
        <taxon>Gardenieae complex</taxon>
        <taxon>Bertiereae - Coffeeae clade</taxon>
        <taxon>Coffeeae</taxon>
        <taxon>Coffea</taxon>
    </lineage>
</organism>
<sequence length="115" mass="13119">MPIKLLFKASSLLVRVVERGFLQLNEAEPGLLEQELKVTACRVTSNVSAGCCSWGLSRFWLVFCKKGNAKRLLMARTGVASRGQKFRLLTNHFNVKVARNEGYFFHYSVYNLLYL</sequence>
<dbReference type="RefSeq" id="XP_071936438.1">
    <property type="nucleotide sequence ID" value="XM_072080337.1"/>
</dbReference>
<dbReference type="GeneID" id="113732389"/>
<protein>
    <submittedName>
        <fullName evidence="2">Uncharacterized protein</fullName>
    </submittedName>
</protein>
<reference evidence="2" key="1">
    <citation type="submission" date="2025-08" db="UniProtKB">
        <authorList>
            <consortium name="RefSeq"/>
        </authorList>
    </citation>
    <scope>IDENTIFICATION</scope>
    <source>
        <tissue evidence="2">Leaves</tissue>
    </source>
</reference>
<dbReference type="Proteomes" id="UP001652660">
    <property type="component" value="Chromosome 2e"/>
</dbReference>
<accession>A0ABM4WXC0</accession>
<proteinExistence type="predicted"/>